<accession>A0A2T2N3J8</accession>
<name>A0A2T2N3J8_CORCC</name>
<proteinExistence type="predicted"/>
<dbReference type="Proteomes" id="UP000240883">
    <property type="component" value="Unassembled WGS sequence"/>
</dbReference>
<gene>
    <name evidence="2" type="ORF">BS50DRAFT_640448</name>
</gene>
<dbReference type="EMBL" id="KZ678151">
    <property type="protein sequence ID" value="PSN60022.1"/>
    <property type="molecule type" value="Genomic_DNA"/>
</dbReference>
<organism evidence="2 3">
    <name type="scientific">Corynespora cassiicola Philippines</name>
    <dbReference type="NCBI Taxonomy" id="1448308"/>
    <lineage>
        <taxon>Eukaryota</taxon>
        <taxon>Fungi</taxon>
        <taxon>Dikarya</taxon>
        <taxon>Ascomycota</taxon>
        <taxon>Pezizomycotina</taxon>
        <taxon>Dothideomycetes</taxon>
        <taxon>Pleosporomycetidae</taxon>
        <taxon>Pleosporales</taxon>
        <taxon>Corynesporascaceae</taxon>
        <taxon>Corynespora</taxon>
    </lineage>
</organism>
<evidence type="ECO:0000313" key="2">
    <source>
        <dbReference type="EMBL" id="PSN60022.1"/>
    </source>
</evidence>
<protein>
    <submittedName>
        <fullName evidence="2">Uncharacterized protein</fullName>
    </submittedName>
</protein>
<reference evidence="2 3" key="1">
    <citation type="journal article" date="2018" name="Front. Microbiol.">
        <title>Genome-Wide Analysis of Corynespora cassiicola Leaf Fall Disease Putative Effectors.</title>
        <authorList>
            <person name="Lopez D."/>
            <person name="Ribeiro S."/>
            <person name="Label P."/>
            <person name="Fumanal B."/>
            <person name="Venisse J.S."/>
            <person name="Kohler A."/>
            <person name="de Oliveira R.R."/>
            <person name="Labutti K."/>
            <person name="Lipzen A."/>
            <person name="Lail K."/>
            <person name="Bauer D."/>
            <person name="Ohm R.A."/>
            <person name="Barry K.W."/>
            <person name="Spatafora J."/>
            <person name="Grigoriev I.V."/>
            <person name="Martin F.M."/>
            <person name="Pujade-Renaud V."/>
        </authorList>
    </citation>
    <scope>NUCLEOTIDE SEQUENCE [LARGE SCALE GENOMIC DNA]</scope>
    <source>
        <strain evidence="2 3">Philippines</strain>
    </source>
</reference>
<dbReference type="AlphaFoldDB" id="A0A2T2N3J8"/>
<evidence type="ECO:0000313" key="3">
    <source>
        <dbReference type="Proteomes" id="UP000240883"/>
    </source>
</evidence>
<feature type="chain" id="PRO_5015531110" evidence="1">
    <location>
        <begin position="24"/>
        <end position="83"/>
    </location>
</feature>
<evidence type="ECO:0000256" key="1">
    <source>
        <dbReference type="SAM" id="SignalP"/>
    </source>
</evidence>
<dbReference type="OrthoDB" id="10508703at2759"/>
<sequence length="83" mass="8989">MKASWQFPTIFTILLASSAFVAAAPGPNPETPQVFGRDPSEIFKLEKRCQGNGQYCDGVAIRCCAGSCCTDRHGAVRYCEPCN</sequence>
<keyword evidence="3" id="KW-1185">Reference proteome</keyword>
<feature type="signal peptide" evidence="1">
    <location>
        <begin position="1"/>
        <end position="23"/>
    </location>
</feature>
<keyword evidence="1" id="KW-0732">Signal</keyword>